<dbReference type="PANTHER" id="PTHR35526">
    <property type="entry name" value="ANTI-SIGMA-F FACTOR RSBW-RELATED"/>
    <property type="match status" value="1"/>
</dbReference>
<sequence>MPRGIPWSLEHGGCAALPLPADESIAAVARSQVGGLLPTLGLAVQDLHDLAVMVSELATNVLQHAASGEGPTGAELWVYQRRDDRGRDELVIKAFDTLREWRESTASPHRAESPNRADPLNPAESPGRADPPKRDEPSGRAEPGRGEAGRGEAGRTVPSRRESGRGEPLGDVLEHGRGLRLVEILAKGRWGHHPSRSRLSFPAVRGKATWFALPVTRTSHGRRHPRHVDDPHAMRTLHTLLVQRGVDRFVSTEELGVTVLSDPRDLTVRCETATFRWRARSGETGTLPVTDITEVCEQLVRLHEALDDRG</sequence>
<evidence type="ECO:0008006" key="4">
    <source>
        <dbReference type="Google" id="ProtNLM"/>
    </source>
</evidence>
<feature type="compositionally biased region" description="Basic and acidic residues" evidence="1">
    <location>
        <begin position="102"/>
        <end position="115"/>
    </location>
</feature>
<dbReference type="PANTHER" id="PTHR35526:SF3">
    <property type="entry name" value="ANTI-SIGMA-F FACTOR RSBW"/>
    <property type="match status" value="1"/>
</dbReference>
<evidence type="ECO:0000313" key="2">
    <source>
        <dbReference type="EMBL" id="GAA4238394.1"/>
    </source>
</evidence>
<accession>A0ABP8CF26</accession>
<dbReference type="InterPro" id="IPR050267">
    <property type="entry name" value="Anti-sigma-factor_SerPK"/>
</dbReference>
<keyword evidence="3" id="KW-1185">Reference proteome</keyword>
<reference evidence="3" key="1">
    <citation type="journal article" date="2019" name="Int. J. Syst. Evol. Microbiol.">
        <title>The Global Catalogue of Microorganisms (GCM) 10K type strain sequencing project: providing services to taxonomists for standard genome sequencing and annotation.</title>
        <authorList>
            <consortium name="The Broad Institute Genomics Platform"/>
            <consortium name="The Broad Institute Genome Sequencing Center for Infectious Disease"/>
            <person name="Wu L."/>
            <person name="Ma J."/>
        </authorList>
    </citation>
    <scope>NUCLEOTIDE SEQUENCE [LARGE SCALE GENOMIC DNA]</scope>
    <source>
        <strain evidence="3">JCM 17440</strain>
    </source>
</reference>
<evidence type="ECO:0000256" key="1">
    <source>
        <dbReference type="SAM" id="MobiDB-lite"/>
    </source>
</evidence>
<dbReference type="InterPro" id="IPR036890">
    <property type="entry name" value="HATPase_C_sf"/>
</dbReference>
<proteinExistence type="predicted"/>
<feature type="compositionally biased region" description="Basic and acidic residues" evidence="1">
    <location>
        <begin position="130"/>
        <end position="165"/>
    </location>
</feature>
<dbReference type="EMBL" id="BAABAS010000020">
    <property type="protein sequence ID" value="GAA4238394.1"/>
    <property type="molecule type" value="Genomic_DNA"/>
</dbReference>
<dbReference type="Proteomes" id="UP001501710">
    <property type="component" value="Unassembled WGS sequence"/>
</dbReference>
<comment type="caution">
    <text evidence="2">The sequence shown here is derived from an EMBL/GenBank/DDBJ whole genome shotgun (WGS) entry which is preliminary data.</text>
</comment>
<protein>
    <recommendedName>
        <fullName evidence="4">Histidine kinase/HSP90-like ATPase domain-containing protein</fullName>
    </recommendedName>
</protein>
<dbReference type="Gene3D" id="3.30.565.10">
    <property type="entry name" value="Histidine kinase-like ATPase, C-terminal domain"/>
    <property type="match status" value="1"/>
</dbReference>
<name>A0ABP8CF26_9ACTN</name>
<organism evidence="2 3">
    <name type="scientific">Actinomadura meridiana</name>
    <dbReference type="NCBI Taxonomy" id="559626"/>
    <lineage>
        <taxon>Bacteria</taxon>
        <taxon>Bacillati</taxon>
        <taxon>Actinomycetota</taxon>
        <taxon>Actinomycetes</taxon>
        <taxon>Streptosporangiales</taxon>
        <taxon>Thermomonosporaceae</taxon>
        <taxon>Actinomadura</taxon>
    </lineage>
</organism>
<evidence type="ECO:0000313" key="3">
    <source>
        <dbReference type="Proteomes" id="UP001501710"/>
    </source>
</evidence>
<feature type="region of interest" description="Disordered" evidence="1">
    <location>
        <begin position="102"/>
        <end position="172"/>
    </location>
</feature>
<gene>
    <name evidence="2" type="ORF">GCM10022254_54160</name>
</gene>